<sequence length="354" mass="39990">MDPNLMGGPFMIIEQVVSDTTIGHVSVLNSRAKTTGVDLHTVFDRLAPNEKQRTVEDYARIIQKLSLVRFSSIGSLEREQNGSYKVVALSAPRSHAEARRTLATNAIASRPYRSTREWLDTIERENKLLLEQYPEQLGSRSRPEEETRQKHAAAKLASEGMIRLIPHVAQSGGLSSIFCLWHIDLHGRNILVCPSGPDAGKIVSIIDWENAGMFPIWRLVDPPEWFASNRAREPRPNQEFLRYLQLFQNEITRLDTEGLLRSALQSKYDFLRQVASAATAPWQNIDQRNACIAAFQAQQAQQQALLAQQQAQQQAQQPQQKQARKPDTQRGQSGYATDSAVKPRARTRSLFGRR</sequence>
<accession>A0A167HUA4</accession>
<gene>
    <name evidence="3" type="ORF">CALVIDRAFT_541334</name>
</gene>
<dbReference type="InterPro" id="IPR011009">
    <property type="entry name" value="Kinase-like_dom_sf"/>
</dbReference>
<feature type="domain" description="Aminoglycoside phosphotransferase" evidence="2">
    <location>
        <begin position="124"/>
        <end position="215"/>
    </location>
</feature>
<proteinExistence type="predicted"/>
<feature type="compositionally biased region" description="Low complexity" evidence="1">
    <location>
        <begin position="312"/>
        <end position="321"/>
    </location>
</feature>
<dbReference type="AlphaFoldDB" id="A0A167HUA4"/>
<dbReference type="Pfam" id="PF01636">
    <property type="entry name" value="APH"/>
    <property type="match status" value="1"/>
</dbReference>
<reference evidence="3 4" key="1">
    <citation type="journal article" date="2016" name="Mol. Biol. Evol.">
        <title>Comparative Genomics of Early-Diverging Mushroom-Forming Fungi Provides Insights into the Origins of Lignocellulose Decay Capabilities.</title>
        <authorList>
            <person name="Nagy L.G."/>
            <person name="Riley R."/>
            <person name="Tritt A."/>
            <person name="Adam C."/>
            <person name="Daum C."/>
            <person name="Floudas D."/>
            <person name="Sun H."/>
            <person name="Yadav J.S."/>
            <person name="Pangilinan J."/>
            <person name="Larsson K.H."/>
            <person name="Matsuura K."/>
            <person name="Barry K."/>
            <person name="Labutti K."/>
            <person name="Kuo R."/>
            <person name="Ohm R.A."/>
            <person name="Bhattacharya S.S."/>
            <person name="Shirouzu T."/>
            <person name="Yoshinaga Y."/>
            <person name="Martin F.M."/>
            <person name="Grigoriev I.V."/>
            <person name="Hibbett D.S."/>
        </authorList>
    </citation>
    <scope>NUCLEOTIDE SEQUENCE [LARGE SCALE GENOMIC DNA]</scope>
    <source>
        <strain evidence="3 4">TUFC12733</strain>
    </source>
</reference>
<dbReference type="InterPro" id="IPR002575">
    <property type="entry name" value="Aminoglycoside_PTrfase"/>
</dbReference>
<name>A0A167HUA4_CALVF</name>
<evidence type="ECO:0000313" key="3">
    <source>
        <dbReference type="EMBL" id="KZO91988.1"/>
    </source>
</evidence>
<dbReference type="OrthoDB" id="2831558at2759"/>
<dbReference type="STRING" id="1330018.A0A167HUA4"/>
<evidence type="ECO:0000256" key="1">
    <source>
        <dbReference type="SAM" id="MobiDB-lite"/>
    </source>
</evidence>
<protein>
    <recommendedName>
        <fullName evidence="2">Aminoglycoside phosphotransferase domain-containing protein</fullName>
    </recommendedName>
</protein>
<dbReference type="PANTHER" id="PTHR21310">
    <property type="entry name" value="AMINOGLYCOSIDE PHOSPHOTRANSFERASE-RELATED-RELATED"/>
    <property type="match status" value="1"/>
</dbReference>
<evidence type="ECO:0000313" key="4">
    <source>
        <dbReference type="Proteomes" id="UP000076738"/>
    </source>
</evidence>
<evidence type="ECO:0000259" key="2">
    <source>
        <dbReference type="Pfam" id="PF01636"/>
    </source>
</evidence>
<dbReference type="InterPro" id="IPR051678">
    <property type="entry name" value="AGP_Transferase"/>
</dbReference>
<dbReference type="PANTHER" id="PTHR21310:SF15">
    <property type="entry name" value="AMINOGLYCOSIDE PHOSPHOTRANSFERASE DOMAIN-CONTAINING PROTEIN"/>
    <property type="match status" value="1"/>
</dbReference>
<feature type="compositionally biased region" description="Basic residues" evidence="1">
    <location>
        <begin position="343"/>
        <end position="354"/>
    </location>
</feature>
<organism evidence="3 4">
    <name type="scientific">Calocera viscosa (strain TUFC12733)</name>
    <dbReference type="NCBI Taxonomy" id="1330018"/>
    <lineage>
        <taxon>Eukaryota</taxon>
        <taxon>Fungi</taxon>
        <taxon>Dikarya</taxon>
        <taxon>Basidiomycota</taxon>
        <taxon>Agaricomycotina</taxon>
        <taxon>Dacrymycetes</taxon>
        <taxon>Dacrymycetales</taxon>
        <taxon>Dacrymycetaceae</taxon>
        <taxon>Calocera</taxon>
    </lineage>
</organism>
<dbReference type="SUPFAM" id="SSF56112">
    <property type="entry name" value="Protein kinase-like (PK-like)"/>
    <property type="match status" value="1"/>
</dbReference>
<keyword evidence="4" id="KW-1185">Reference proteome</keyword>
<feature type="region of interest" description="Disordered" evidence="1">
    <location>
        <begin position="312"/>
        <end position="354"/>
    </location>
</feature>
<dbReference type="Proteomes" id="UP000076738">
    <property type="component" value="Unassembled WGS sequence"/>
</dbReference>
<dbReference type="EMBL" id="KV417315">
    <property type="protein sequence ID" value="KZO91988.1"/>
    <property type="molecule type" value="Genomic_DNA"/>
</dbReference>